<dbReference type="Gene3D" id="3.40.30.10">
    <property type="entry name" value="Glutaredoxin"/>
    <property type="match status" value="1"/>
</dbReference>
<gene>
    <name evidence="2" type="ORF">METZ01_LOCUS315229</name>
</gene>
<dbReference type="CDD" id="cd02969">
    <property type="entry name" value="PRX_like1"/>
    <property type="match status" value="1"/>
</dbReference>
<accession>A0A382NPW9</accession>
<dbReference type="InterPro" id="IPR013766">
    <property type="entry name" value="Thioredoxin_domain"/>
</dbReference>
<dbReference type="GO" id="GO:0016491">
    <property type="term" value="F:oxidoreductase activity"/>
    <property type="evidence" value="ECO:0007669"/>
    <property type="project" value="InterPro"/>
</dbReference>
<dbReference type="GO" id="GO:0016209">
    <property type="term" value="F:antioxidant activity"/>
    <property type="evidence" value="ECO:0007669"/>
    <property type="project" value="InterPro"/>
</dbReference>
<evidence type="ECO:0000259" key="1">
    <source>
        <dbReference type="PROSITE" id="PS51352"/>
    </source>
</evidence>
<evidence type="ECO:0000313" key="2">
    <source>
        <dbReference type="EMBL" id="SVC62375.1"/>
    </source>
</evidence>
<dbReference type="EMBL" id="UINC01101512">
    <property type="protein sequence ID" value="SVC62375.1"/>
    <property type="molecule type" value="Genomic_DNA"/>
</dbReference>
<dbReference type="PANTHER" id="PTHR43640">
    <property type="entry name" value="OS07G0260300 PROTEIN"/>
    <property type="match status" value="1"/>
</dbReference>
<dbReference type="AlphaFoldDB" id="A0A382NPW9"/>
<dbReference type="Pfam" id="PF00578">
    <property type="entry name" value="AhpC-TSA"/>
    <property type="match status" value="1"/>
</dbReference>
<dbReference type="InterPro" id="IPR047262">
    <property type="entry name" value="PRX-like1"/>
</dbReference>
<protein>
    <recommendedName>
        <fullName evidence="1">Thioredoxin domain-containing protein</fullName>
    </recommendedName>
</protein>
<dbReference type="SUPFAM" id="SSF52833">
    <property type="entry name" value="Thioredoxin-like"/>
    <property type="match status" value="1"/>
</dbReference>
<organism evidence="2">
    <name type="scientific">marine metagenome</name>
    <dbReference type="NCBI Taxonomy" id="408172"/>
    <lineage>
        <taxon>unclassified sequences</taxon>
        <taxon>metagenomes</taxon>
        <taxon>ecological metagenomes</taxon>
    </lineage>
</organism>
<proteinExistence type="predicted"/>
<dbReference type="InterPro" id="IPR000866">
    <property type="entry name" value="AhpC/TSA"/>
</dbReference>
<dbReference type="InterPro" id="IPR036249">
    <property type="entry name" value="Thioredoxin-like_sf"/>
</dbReference>
<feature type="domain" description="Thioredoxin" evidence="1">
    <location>
        <begin position="8"/>
        <end position="160"/>
    </location>
</feature>
<name>A0A382NPW9_9ZZZZ</name>
<sequence>MSVNAPNNQLGWKAPDFNLLSVDDQHYSLNEILGEKGTVIGFICNHCPYVLKIAERFVFEAQELKKIGISTVAIMSNDVKSYPDDSFENMQLFAKKYNFNFHYLFDSTQEIAKKYKAVCTPDIYGFNKEKILKYRGRIDSGVMTNDNKDIKRELFNAMTLISITNEGPSEQFNSFGCSIKWINNE</sequence>
<dbReference type="PANTHER" id="PTHR43640:SF1">
    <property type="entry name" value="THIOREDOXIN-DEPENDENT PEROXIREDOXIN"/>
    <property type="match status" value="1"/>
</dbReference>
<reference evidence="2" key="1">
    <citation type="submission" date="2018-05" db="EMBL/GenBank/DDBJ databases">
        <authorList>
            <person name="Lanie J.A."/>
            <person name="Ng W.-L."/>
            <person name="Kazmierczak K.M."/>
            <person name="Andrzejewski T.M."/>
            <person name="Davidsen T.M."/>
            <person name="Wayne K.J."/>
            <person name="Tettelin H."/>
            <person name="Glass J.I."/>
            <person name="Rusch D."/>
            <person name="Podicherti R."/>
            <person name="Tsui H.-C.T."/>
            <person name="Winkler M.E."/>
        </authorList>
    </citation>
    <scope>NUCLEOTIDE SEQUENCE</scope>
</reference>
<dbReference type="PROSITE" id="PS51352">
    <property type="entry name" value="THIOREDOXIN_2"/>
    <property type="match status" value="1"/>
</dbReference>